<comment type="caution">
    <text evidence="1">The sequence shown here is derived from an EMBL/GenBank/DDBJ whole genome shotgun (WGS) entry which is preliminary data.</text>
</comment>
<reference evidence="2" key="1">
    <citation type="submission" date="2017-01" db="EMBL/GenBank/DDBJ databases">
        <title>Genome Analysis of Deinococcus marmoris KOPRI26562.</title>
        <authorList>
            <person name="Kim J.H."/>
            <person name="Oh H.-M."/>
        </authorList>
    </citation>
    <scope>NUCLEOTIDE SEQUENCE [LARGE SCALE GENOMIC DNA]</scope>
    <source>
        <strain evidence="2">PAMC 26633</strain>
    </source>
</reference>
<proteinExistence type="predicted"/>
<name>A0A226WM77_CABSO</name>
<dbReference type="EMBL" id="MTHB01000278">
    <property type="protein sequence ID" value="OXC72295.1"/>
    <property type="molecule type" value="Genomic_DNA"/>
</dbReference>
<organism evidence="1 2">
    <name type="scientific">Caballeronia sordidicola</name>
    <name type="common">Burkholderia sordidicola</name>
    <dbReference type="NCBI Taxonomy" id="196367"/>
    <lineage>
        <taxon>Bacteria</taxon>
        <taxon>Pseudomonadati</taxon>
        <taxon>Pseudomonadota</taxon>
        <taxon>Betaproteobacteria</taxon>
        <taxon>Burkholderiales</taxon>
        <taxon>Burkholderiaceae</taxon>
        <taxon>Caballeronia</taxon>
    </lineage>
</organism>
<evidence type="ECO:0000313" key="1">
    <source>
        <dbReference type="EMBL" id="OXC72295.1"/>
    </source>
</evidence>
<accession>A0A226WM77</accession>
<evidence type="ECO:0000313" key="2">
    <source>
        <dbReference type="Proteomes" id="UP000214720"/>
    </source>
</evidence>
<gene>
    <name evidence="1" type="ORF">BSU04_42485</name>
</gene>
<sequence length="39" mass="4195">MQPDRRKPHQAALEVFMARADRPPASVAAGLPCMSYPGA</sequence>
<dbReference type="Proteomes" id="UP000214720">
    <property type="component" value="Unassembled WGS sequence"/>
</dbReference>
<protein>
    <submittedName>
        <fullName evidence="1">Uncharacterized protein</fullName>
    </submittedName>
</protein>
<dbReference type="AlphaFoldDB" id="A0A226WM77"/>